<organism evidence="1 2">
    <name type="scientific">Acrobeloides nanus</name>
    <dbReference type="NCBI Taxonomy" id="290746"/>
    <lineage>
        <taxon>Eukaryota</taxon>
        <taxon>Metazoa</taxon>
        <taxon>Ecdysozoa</taxon>
        <taxon>Nematoda</taxon>
        <taxon>Chromadorea</taxon>
        <taxon>Rhabditida</taxon>
        <taxon>Tylenchina</taxon>
        <taxon>Cephalobomorpha</taxon>
        <taxon>Cephaloboidea</taxon>
        <taxon>Cephalobidae</taxon>
        <taxon>Acrobeloides</taxon>
    </lineage>
</organism>
<name>A0A914ECI6_9BILA</name>
<dbReference type="Proteomes" id="UP000887540">
    <property type="component" value="Unplaced"/>
</dbReference>
<dbReference type="WBParaSite" id="ACRNAN_scaffold6823.g28816.t1">
    <property type="protein sequence ID" value="ACRNAN_scaffold6823.g28816.t1"/>
    <property type="gene ID" value="ACRNAN_scaffold6823.g28816"/>
</dbReference>
<evidence type="ECO:0000313" key="1">
    <source>
        <dbReference type="Proteomes" id="UP000887540"/>
    </source>
</evidence>
<proteinExistence type="predicted"/>
<evidence type="ECO:0000313" key="2">
    <source>
        <dbReference type="WBParaSite" id="ACRNAN_scaffold6823.g28816.t1"/>
    </source>
</evidence>
<accession>A0A914ECI6</accession>
<sequence>MDLSAYDLYMLIHQRNVQFPEALIAYITIAAVEALDFLQQKEPLNVYLDGQTISVLEVVVAAMEVMEEMEAVVMEEVVEGRDGEITTVFCI</sequence>
<dbReference type="AlphaFoldDB" id="A0A914ECI6"/>
<protein>
    <submittedName>
        <fullName evidence="2">Uncharacterized protein</fullName>
    </submittedName>
</protein>
<reference evidence="2" key="1">
    <citation type="submission" date="2022-11" db="UniProtKB">
        <authorList>
            <consortium name="WormBaseParasite"/>
        </authorList>
    </citation>
    <scope>IDENTIFICATION</scope>
</reference>
<keyword evidence="1" id="KW-1185">Reference proteome</keyword>